<dbReference type="EMBL" id="JAUCMV010000003">
    <property type="protein sequence ID" value="KAK0410085.1"/>
    <property type="molecule type" value="Genomic_DNA"/>
</dbReference>
<dbReference type="AlphaFoldDB" id="A0AA39HRD6"/>
<feature type="region of interest" description="Disordered" evidence="1">
    <location>
        <begin position="253"/>
        <end position="274"/>
    </location>
</feature>
<evidence type="ECO:0000256" key="2">
    <source>
        <dbReference type="SAM" id="Phobius"/>
    </source>
</evidence>
<organism evidence="4 5">
    <name type="scientific">Steinernema hermaphroditum</name>
    <dbReference type="NCBI Taxonomy" id="289476"/>
    <lineage>
        <taxon>Eukaryota</taxon>
        <taxon>Metazoa</taxon>
        <taxon>Ecdysozoa</taxon>
        <taxon>Nematoda</taxon>
        <taxon>Chromadorea</taxon>
        <taxon>Rhabditida</taxon>
        <taxon>Tylenchina</taxon>
        <taxon>Panagrolaimomorpha</taxon>
        <taxon>Strongyloidoidea</taxon>
        <taxon>Steinernematidae</taxon>
        <taxon>Steinernema</taxon>
    </lineage>
</organism>
<evidence type="ECO:0000256" key="1">
    <source>
        <dbReference type="SAM" id="MobiDB-lite"/>
    </source>
</evidence>
<name>A0AA39HRD6_9BILA</name>
<comment type="caution">
    <text evidence="4">The sequence shown here is derived from an EMBL/GenBank/DDBJ whole genome shotgun (WGS) entry which is preliminary data.</text>
</comment>
<evidence type="ECO:0000313" key="4">
    <source>
        <dbReference type="EMBL" id="KAK0410085.1"/>
    </source>
</evidence>
<evidence type="ECO:0000256" key="3">
    <source>
        <dbReference type="SAM" id="SignalP"/>
    </source>
</evidence>
<keyword evidence="3" id="KW-0732">Signal</keyword>
<keyword evidence="5" id="KW-1185">Reference proteome</keyword>
<feature type="transmembrane region" description="Helical" evidence="2">
    <location>
        <begin position="281"/>
        <end position="305"/>
    </location>
</feature>
<dbReference type="Proteomes" id="UP001175271">
    <property type="component" value="Unassembled WGS sequence"/>
</dbReference>
<feature type="chain" id="PRO_5041209974" evidence="3">
    <location>
        <begin position="19"/>
        <end position="335"/>
    </location>
</feature>
<gene>
    <name evidence="4" type="ORF">QR680_004934</name>
</gene>
<evidence type="ECO:0000313" key="5">
    <source>
        <dbReference type="Proteomes" id="UP001175271"/>
    </source>
</evidence>
<accession>A0AA39HRD6</accession>
<protein>
    <submittedName>
        <fullName evidence="4">Uncharacterized protein</fullName>
    </submittedName>
</protein>
<keyword evidence="2" id="KW-1133">Transmembrane helix</keyword>
<feature type="signal peptide" evidence="3">
    <location>
        <begin position="1"/>
        <end position="18"/>
    </location>
</feature>
<sequence>MQLNLCTALSLLAFCVLGENTTPVMEELLKTNQFLVVGVSGCRITFETDFSERTCGMYLTDNTTVSESVCNWTSIVPLSEPYEDSMTPMKLLFFGHVDKKQVMFIRSLEFPKEKHQGHRFHSVNVLDGAVDVSLPCPEYVLKRAFYYFDASDKDGQSSISSVSMDVFWALVQSKNSGVKERDFSTKPNSVSVSGGALIATYHTNSSDTQTIIPLSDLSEGIRCQHTNITPGTLFVVRDWEFCKLRDGERANATSCTNENPWRRTSMPTSSPSQEVEEETTFISLTSFIVVIAAVVVVALICVIAYKRRWRYETVGKTKQIHTPYPQFTPDVSYDF</sequence>
<proteinExistence type="predicted"/>
<keyword evidence="2" id="KW-0812">Transmembrane</keyword>
<keyword evidence="2" id="KW-0472">Membrane</keyword>
<reference evidence="4" key="1">
    <citation type="submission" date="2023-06" db="EMBL/GenBank/DDBJ databases">
        <title>Genomic analysis of the entomopathogenic nematode Steinernema hermaphroditum.</title>
        <authorList>
            <person name="Schwarz E.M."/>
            <person name="Heppert J.K."/>
            <person name="Baniya A."/>
            <person name="Schwartz H.T."/>
            <person name="Tan C.-H."/>
            <person name="Antoshechkin I."/>
            <person name="Sternberg P.W."/>
            <person name="Goodrich-Blair H."/>
            <person name="Dillman A.R."/>
        </authorList>
    </citation>
    <scope>NUCLEOTIDE SEQUENCE</scope>
    <source>
        <strain evidence="4">PS9179</strain>
        <tissue evidence="4">Whole animal</tissue>
    </source>
</reference>